<evidence type="ECO:0000256" key="1">
    <source>
        <dbReference type="SAM" id="MobiDB-lite"/>
    </source>
</evidence>
<dbReference type="OrthoDB" id="4315389at2"/>
<dbReference type="InterPro" id="IPR032874">
    <property type="entry name" value="DDE_dom"/>
</dbReference>
<gene>
    <name evidence="3" type="ORF">ROA7450_04110</name>
</gene>
<accession>A0A1X7AB66</accession>
<feature type="domain" description="DDE" evidence="2">
    <location>
        <begin position="2"/>
        <end position="62"/>
    </location>
</feature>
<reference evidence="3 4" key="1">
    <citation type="submission" date="2017-03" db="EMBL/GenBank/DDBJ databases">
        <authorList>
            <person name="Afonso C.L."/>
            <person name="Miller P.J."/>
            <person name="Scott M.A."/>
            <person name="Spackman E."/>
            <person name="Goraichik I."/>
            <person name="Dimitrov K.M."/>
            <person name="Suarez D.L."/>
            <person name="Swayne D.E."/>
        </authorList>
    </citation>
    <scope>NUCLEOTIDE SEQUENCE [LARGE SCALE GENOMIC DNA]</scope>
    <source>
        <strain evidence="3 4">CECT 7450</strain>
    </source>
</reference>
<protein>
    <recommendedName>
        <fullName evidence="2">DDE domain-containing protein</fullName>
    </recommendedName>
</protein>
<evidence type="ECO:0000313" key="4">
    <source>
        <dbReference type="Proteomes" id="UP000193061"/>
    </source>
</evidence>
<dbReference type="Proteomes" id="UP000193061">
    <property type="component" value="Unassembled WGS sequence"/>
</dbReference>
<dbReference type="AlphaFoldDB" id="A0A1X7AB66"/>
<feature type="region of interest" description="Disordered" evidence="1">
    <location>
        <begin position="60"/>
        <end position="88"/>
    </location>
</feature>
<evidence type="ECO:0000259" key="2">
    <source>
        <dbReference type="Pfam" id="PF13610"/>
    </source>
</evidence>
<dbReference type="EMBL" id="FWFX01000022">
    <property type="protein sequence ID" value="SLN73292.1"/>
    <property type="molecule type" value="Genomic_DNA"/>
</dbReference>
<proteinExistence type="predicted"/>
<feature type="compositionally biased region" description="Polar residues" evidence="1">
    <location>
        <begin position="78"/>
        <end position="88"/>
    </location>
</feature>
<name>A0A1X7AB66_9RHOB</name>
<keyword evidence="4" id="KW-1185">Reference proteome</keyword>
<evidence type="ECO:0000313" key="3">
    <source>
        <dbReference type="EMBL" id="SLN73292.1"/>
    </source>
</evidence>
<organism evidence="3 4">
    <name type="scientific">Roseovarius albus</name>
    <dbReference type="NCBI Taxonomy" id="1247867"/>
    <lineage>
        <taxon>Bacteria</taxon>
        <taxon>Pseudomonadati</taxon>
        <taxon>Pseudomonadota</taxon>
        <taxon>Alphaproteobacteria</taxon>
        <taxon>Rhodobacterales</taxon>
        <taxon>Roseobacteraceae</taxon>
        <taxon>Roseovarius</taxon>
    </lineage>
</organism>
<dbReference type="Pfam" id="PF13610">
    <property type="entry name" value="DDE_Tnp_IS240"/>
    <property type="match status" value="1"/>
</dbReference>
<sequence>MKINRERHCLCWTVDQDGEFLESIVTKKRDKKATLKFLKEAMLKHGQPEELMTDRLRSYGAAHRPPPEDGPMVKPSRGNFTPSVSTTRAGNTSLKAYAEFTEFRIRSCLSSQSHQFGTQSLLKVKF</sequence>